<reference evidence="4 5" key="1">
    <citation type="submission" date="2017-07" db="EMBL/GenBank/DDBJ databases">
        <title>A draft genome sequence of Komagataeibacter xylinus LMG 1515.</title>
        <authorList>
            <person name="Skraban J."/>
            <person name="Cleenwerck I."/>
            <person name="Vandamme P."/>
            <person name="Trcek J."/>
        </authorList>
    </citation>
    <scope>NUCLEOTIDE SEQUENCE [LARGE SCALE GENOMIC DNA]</scope>
    <source>
        <strain evidence="4 5">LMG 1515</strain>
    </source>
</reference>
<dbReference type="PANTHER" id="PTHR33375:SF1">
    <property type="entry name" value="CHROMOSOME-PARTITIONING PROTEIN PARB-RELATED"/>
    <property type="match status" value="1"/>
</dbReference>
<protein>
    <submittedName>
        <fullName evidence="4">Chromosome partitioning protein ParB</fullName>
    </submittedName>
</protein>
<dbReference type="SMART" id="SM00470">
    <property type="entry name" value="ParB"/>
    <property type="match status" value="1"/>
</dbReference>
<dbReference type="SUPFAM" id="SSF110849">
    <property type="entry name" value="ParB/Sulfiredoxin"/>
    <property type="match status" value="1"/>
</dbReference>
<dbReference type="RefSeq" id="WP_061274689.1">
    <property type="nucleotide sequence ID" value="NZ_CBCRXN010000023.1"/>
</dbReference>
<dbReference type="InterPro" id="IPR050336">
    <property type="entry name" value="Chromosome_partition/occlusion"/>
</dbReference>
<dbReference type="Proteomes" id="UP000248257">
    <property type="component" value="Unassembled WGS sequence"/>
</dbReference>
<dbReference type="CDD" id="cd16387">
    <property type="entry name" value="ParB_N_Srx"/>
    <property type="match status" value="1"/>
</dbReference>
<accession>A0A318PRU4</accession>
<dbReference type="Pfam" id="PF02195">
    <property type="entry name" value="ParB_N"/>
    <property type="match status" value="1"/>
</dbReference>
<organism evidence="4 5">
    <name type="scientific">Komagataeibacter xylinus</name>
    <name type="common">Gluconacetobacter xylinus</name>
    <dbReference type="NCBI Taxonomy" id="28448"/>
    <lineage>
        <taxon>Bacteria</taxon>
        <taxon>Pseudomonadati</taxon>
        <taxon>Pseudomonadota</taxon>
        <taxon>Alphaproteobacteria</taxon>
        <taxon>Acetobacterales</taxon>
        <taxon>Acetobacteraceae</taxon>
        <taxon>Komagataeibacter</taxon>
    </lineage>
</organism>
<feature type="compositionally biased region" description="Acidic residues" evidence="2">
    <location>
        <begin position="609"/>
        <end position="622"/>
    </location>
</feature>
<evidence type="ECO:0000313" key="5">
    <source>
        <dbReference type="Proteomes" id="UP000248257"/>
    </source>
</evidence>
<dbReference type="GO" id="GO:0007059">
    <property type="term" value="P:chromosome segregation"/>
    <property type="evidence" value="ECO:0007669"/>
    <property type="project" value="TreeGrafter"/>
</dbReference>
<dbReference type="OrthoDB" id="8116493at2"/>
<feature type="region of interest" description="Disordered" evidence="2">
    <location>
        <begin position="546"/>
        <end position="635"/>
    </location>
</feature>
<dbReference type="EMBL" id="NKUC01000029">
    <property type="protein sequence ID" value="PYD56193.1"/>
    <property type="molecule type" value="Genomic_DNA"/>
</dbReference>
<dbReference type="SUPFAM" id="SSF109709">
    <property type="entry name" value="KorB DNA-binding domain-like"/>
    <property type="match status" value="1"/>
</dbReference>
<name>A0A318PRU4_KOMXY</name>
<keyword evidence="5" id="KW-1185">Reference proteome</keyword>
<feature type="compositionally biased region" description="Acidic residues" evidence="2">
    <location>
        <begin position="587"/>
        <end position="600"/>
    </location>
</feature>
<dbReference type="GO" id="GO:0005694">
    <property type="term" value="C:chromosome"/>
    <property type="evidence" value="ECO:0007669"/>
    <property type="project" value="TreeGrafter"/>
</dbReference>
<dbReference type="InterPro" id="IPR036086">
    <property type="entry name" value="ParB/Sulfiredoxin_sf"/>
</dbReference>
<feature type="compositionally biased region" description="Basic and acidic residues" evidence="2">
    <location>
        <begin position="1"/>
        <end position="10"/>
    </location>
</feature>
<evidence type="ECO:0000256" key="1">
    <source>
        <dbReference type="ARBA" id="ARBA00006295"/>
    </source>
</evidence>
<dbReference type="GO" id="GO:0003677">
    <property type="term" value="F:DNA binding"/>
    <property type="evidence" value="ECO:0007669"/>
    <property type="project" value="InterPro"/>
</dbReference>
<proteinExistence type="inferred from homology"/>
<feature type="domain" description="ParB-like N-terminal" evidence="3">
    <location>
        <begin position="4"/>
        <end position="94"/>
    </location>
</feature>
<dbReference type="AlphaFoldDB" id="A0A318PRU4"/>
<evidence type="ECO:0000259" key="3">
    <source>
        <dbReference type="SMART" id="SM00470"/>
    </source>
</evidence>
<feature type="region of interest" description="Disordered" evidence="2">
    <location>
        <begin position="1"/>
        <end position="26"/>
    </location>
</feature>
<dbReference type="NCBIfam" id="TIGR00180">
    <property type="entry name" value="parB_part"/>
    <property type="match status" value="1"/>
</dbReference>
<dbReference type="InterPro" id="IPR004437">
    <property type="entry name" value="ParB/RepB/Spo0J"/>
</dbReference>
<comment type="caution">
    <text evidence="4">The sequence shown here is derived from an EMBL/GenBank/DDBJ whole genome shotgun (WGS) entry which is preliminary data.</text>
</comment>
<dbReference type="Gene3D" id="3.90.1530.30">
    <property type="match status" value="1"/>
</dbReference>
<feature type="compositionally biased region" description="Acidic residues" evidence="2">
    <location>
        <begin position="555"/>
        <end position="570"/>
    </location>
</feature>
<comment type="similarity">
    <text evidence="1">Belongs to the ParB family.</text>
</comment>
<gene>
    <name evidence="4" type="ORF">CFR75_12255</name>
</gene>
<sequence>MQLREVDPKTLLDNPENPRTAAPNETEDRQLALNVKAVGIIHPPLVRETPDGLMIVAGHRRRRAAVKAGLKTIQVVVAGDDEELDRMRAASENMIRQPMTQVEQWRVISSLRAEKQWNDTAICKTLMLTPVQLKQISRLSSVLPDILAWIEVGKGPESRELASIALASKGLQEQVWGYFGFPVGTEPPEDVEACEGDRVRLPDGSWQPGAAEPDWSRIASALRQDRFYAADASFDDAIAKSCRIVWQEDLFGEAGKDGRYTEDGIAYEKAQRQWLSQSTPEDAVIVQSDEDGEPLFEDGSARIYWEREGATKCFWLNHRLKVESGWCILADSPAANRITPSAVIDSLPDVPKERADISGRGHDMIGSFRTQALHAALDGMQEGADPWTLVGLMIAAFNAQNVRVDGDAGAWYPQRRPSQRLVAAAGLFQDGELALDETLLRGAAIRVLKAVLSCEKNSTNSGEWSVLAGHIVNADARLPTMADEDFLKTLSKPGITKVVQAEGILPRNTGKEMRKALMDRVGQGIWVHPEARFGLDVAKLNASFQEALSPPPPEASDDDLEDADEDETEHGDDAVTDGSAMAVAETAEPEQEIAQDDDEVGPSRRAAEEEGEGDPDDEEEENPLPPPQTPDEFLRSHVEFIAIR</sequence>
<dbReference type="InterPro" id="IPR003115">
    <property type="entry name" value="ParB_N"/>
</dbReference>
<evidence type="ECO:0000313" key="4">
    <source>
        <dbReference type="EMBL" id="PYD56193.1"/>
    </source>
</evidence>
<dbReference type="PANTHER" id="PTHR33375">
    <property type="entry name" value="CHROMOSOME-PARTITIONING PROTEIN PARB-RELATED"/>
    <property type="match status" value="1"/>
</dbReference>
<evidence type="ECO:0000256" key="2">
    <source>
        <dbReference type="SAM" id="MobiDB-lite"/>
    </source>
</evidence>
<dbReference type="STRING" id="1220579.GCA_001571345_02071"/>